<dbReference type="AlphaFoldDB" id="A0A0A2VFR0"/>
<dbReference type="Pfam" id="PF13454">
    <property type="entry name" value="NAD_binding_9"/>
    <property type="match status" value="1"/>
</dbReference>
<feature type="domain" description="FAD-dependent urate hydroxylase HpyO/Asp monooxygenase CreE-like FAD/NAD(P)-binding" evidence="4">
    <location>
        <begin position="5"/>
        <end position="46"/>
    </location>
</feature>
<dbReference type="GO" id="GO:0004497">
    <property type="term" value="F:monooxygenase activity"/>
    <property type="evidence" value="ECO:0007669"/>
    <property type="project" value="UniProtKB-KW"/>
</dbReference>
<gene>
    <name evidence="5" type="ORF">BBAD15_g9600</name>
</gene>
<dbReference type="SUPFAM" id="SSF51905">
    <property type="entry name" value="FAD/NAD(P)-binding domain"/>
    <property type="match status" value="1"/>
</dbReference>
<evidence type="ECO:0000256" key="1">
    <source>
        <dbReference type="ARBA" id="ARBA00022630"/>
    </source>
</evidence>
<dbReference type="EMBL" id="ANFO01000968">
    <property type="protein sequence ID" value="KGQ05142.1"/>
    <property type="molecule type" value="Genomic_DNA"/>
</dbReference>
<sequence>MKTIAVMGAGPSGIAAAKRLLYEDPTSEIVIFEQRSNVGGIWNTDATSPPNDVAAVPSPIYPSMESNISSEIMQFDTPISQGNAVAGRCGTSA</sequence>
<dbReference type="STRING" id="1245745.A0A0A2VFR0"/>
<accession>A0A0A2VFR0</accession>
<keyword evidence="2" id="KW-0274">FAD</keyword>
<dbReference type="InterPro" id="IPR050346">
    <property type="entry name" value="FMO-like"/>
</dbReference>
<evidence type="ECO:0000256" key="3">
    <source>
        <dbReference type="ARBA" id="ARBA00023002"/>
    </source>
</evidence>
<evidence type="ECO:0000313" key="5">
    <source>
        <dbReference type="EMBL" id="KGQ05142.1"/>
    </source>
</evidence>
<comment type="caution">
    <text evidence="5">The sequence shown here is derived from an EMBL/GenBank/DDBJ whole genome shotgun (WGS) entry which is preliminary data.</text>
</comment>
<dbReference type="InterPro" id="IPR038732">
    <property type="entry name" value="HpyO/CreE_NAD-binding"/>
</dbReference>
<keyword evidence="5" id="KW-0503">Monooxygenase</keyword>
<dbReference type="Gene3D" id="3.50.50.60">
    <property type="entry name" value="FAD/NAD(P)-binding domain"/>
    <property type="match status" value="1"/>
</dbReference>
<evidence type="ECO:0000256" key="2">
    <source>
        <dbReference type="ARBA" id="ARBA00022827"/>
    </source>
</evidence>
<dbReference type="HOGENOM" id="CLU_2399359_0_0_1"/>
<protein>
    <submittedName>
        <fullName evidence="5">Thiol-specific monooxygenase</fullName>
    </submittedName>
</protein>
<keyword evidence="1" id="KW-0285">Flavoprotein</keyword>
<evidence type="ECO:0000259" key="4">
    <source>
        <dbReference type="Pfam" id="PF13454"/>
    </source>
</evidence>
<dbReference type="PRINTS" id="PR00419">
    <property type="entry name" value="ADXRDTASE"/>
</dbReference>
<reference evidence="5 6" key="1">
    <citation type="submission" date="2012-10" db="EMBL/GenBank/DDBJ databases">
        <title>Genome sequencing and analysis of entomopathogenic fungi Beauveria bassiana D1-5.</title>
        <authorList>
            <person name="Li Q."/>
            <person name="Wang L."/>
            <person name="Zhang Z."/>
            <person name="Wang Q."/>
            <person name="Ren J."/>
            <person name="Wang M."/>
            <person name="Xu W."/>
            <person name="Wang J."/>
            <person name="Lu Y."/>
            <person name="Du Q."/>
            <person name="Sun Z."/>
        </authorList>
    </citation>
    <scope>NUCLEOTIDE SEQUENCE [LARGE SCALE GENOMIC DNA]</scope>
    <source>
        <strain evidence="5 6">D1-5</strain>
    </source>
</reference>
<organism evidence="5 6">
    <name type="scientific">Beauveria bassiana D1-5</name>
    <dbReference type="NCBI Taxonomy" id="1245745"/>
    <lineage>
        <taxon>Eukaryota</taxon>
        <taxon>Fungi</taxon>
        <taxon>Dikarya</taxon>
        <taxon>Ascomycota</taxon>
        <taxon>Pezizomycotina</taxon>
        <taxon>Sordariomycetes</taxon>
        <taxon>Hypocreomycetidae</taxon>
        <taxon>Hypocreales</taxon>
        <taxon>Cordycipitaceae</taxon>
        <taxon>Beauveria</taxon>
    </lineage>
</organism>
<keyword evidence="3" id="KW-0560">Oxidoreductase</keyword>
<name>A0A0A2VFR0_BEABA</name>
<proteinExistence type="predicted"/>
<dbReference type="PANTHER" id="PTHR23023">
    <property type="entry name" value="DIMETHYLANILINE MONOOXYGENASE"/>
    <property type="match status" value="1"/>
</dbReference>
<dbReference type="InterPro" id="IPR036188">
    <property type="entry name" value="FAD/NAD-bd_sf"/>
</dbReference>
<dbReference type="Proteomes" id="UP000030106">
    <property type="component" value="Unassembled WGS sequence"/>
</dbReference>
<evidence type="ECO:0000313" key="6">
    <source>
        <dbReference type="Proteomes" id="UP000030106"/>
    </source>
</evidence>